<gene>
    <name evidence="3" type="ORF">IPJ38_16970</name>
</gene>
<evidence type="ECO:0000259" key="2">
    <source>
        <dbReference type="Pfam" id="PF07589"/>
    </source>
</evidence>
<sequence length="65" mass="7080">MSLDLGLLRQAGWDGSAFNIQWTENCANDSIIVDPGMYVPEPGSLTLLGIGLFGMLGLRRRARTN</sequence>
<keyword evidence="1" id="KW-1133">Transmembrane helix</keyword>
<protein>
    <submittedName>
        <fullName evidence="3">PEP-CTERM sorting domain-containing protein</fullName>
    </submittedName>
</protein>
<feature type="transmembrane region" description="Helical" evidence="1">
    <location>
        <begin position="42"/>
        <end position="58"/>
    </location>
</feature>
<evidence type="ECO:0000313" key="3">
    <source>
        <dbReference type="EMBL" id="MBK7416524.1"/>
    </source>
</evidence>
<dbReference type="AlphaFoldDB" id="A0A935MUB1"/>
<reference evidence="3 4" key="1">
    <citation type="submission" date="2020-10" db="EMBL/GenBank/DDBJ databases">
        <title>Connecting structure to function with the recovery of over 1000 high-quality activated sludge metagenome-assembled genomes encoding full-length rRNA genes using long-read sequencing.</title>
        <authorList>
            <person name="Singleton C.M."/>
            <person name="Petriglieri F."/>
            <person name="Kristensen J.M."/>
            <person name="Kirkegaard R.H."/>
            <person name="Michaelsen T.Y."/>
            <person name="Andersen M.H."/>
            <person name="Karst S.M."/>
            <person name="Dueholm M.S."/>
            <person name="Nielsen P.H."/>
            <person name="Albertsen M."/>
        </authorList>
    </citation>
    <scope>NUCLEOTIDE SEQUENCE [LARGE SCALE GENOMIC DNA]</scope>
    <source>
        <strain evidence="3">EsbW_18-Q3-R4-48_BATAC.463</strain>
    </source>
</reference>
<comment type="caution">
    <text evidence="3">The sequence shown here is derived from an EMBL/GenBank/DDBJ whole genome shotgun (WGS) entry which is preliminary data.</text>
</comment>
<dbReference type="EMBL" id="JADJMS010000046">
    <property type="protein sequence ID" value="MBK7416524.1"/>
    <property type="molecule type" value="Genomic_DNA"/>
</dbReference>
<dbReference type="Proteomes" id="UP000739411">
    <property type="component" value="Unassembled WGS sequence"/>
</dbReference>
<proteinExistence type="predicted"/>
<accession>A0A935MUB1</accession>
<evidence type="ECO:0000256" key="1">
    <source>
        <dbReference type="SAM" id="Phobius"/>
    </source>
</evidence>
<dbReference type="NCBIfam" id="TIGR02595">
    <property type="entry name" value="PEP_CTERM"/>
    <property type="match status" value="1"/>
</dbReference>
<organism evidence="3 4">
    <name type="scientific">Candidatus Dechloromonas phosphorivorans</name>
    <dbReference type="NCBI Taxonomy" id="2899244"/>
    <lineage>
        <taxon>Bacteria</taxon>
        <taxon>Pseudomonadati</taxon>
        <taxon>Pseudomonadota</taxon>
        <taxon>Betaproteobacteria</taxon>
        <taxon>Rhodocyclales</taxon>
        <taxon>Azonexaceae</taxon>
        <taxon>Dechloromonas</taxon>
    </lineage>
</organism>
<keyword evidence="1" id="KW-0472">Membrane</keyword>
<dbReference type="Pfam" id="PF07589">
    <property type="entry name" value="PEP-CTERM"/>
    <property type="match status" value="1"/>
</dbReference>
<feature type="domain" description="Ice-binding protein C-terminal" evidence="2">
    <location>
        <begin position="39"/>
        <end position="61"/>
    </location>
</feature>
<dbReference type="InterPro" id="IPR013424">
    <property type="entry name" value="Ice-binding_C"/>
</dbReference>
<name>A0A935MUB1_9RHOO</name>
<keyword evidence="1" id="KW-0812">Transmembrane</keyword>
<evidence type="ECO:0000313" key="4">
    <source>
        <dbReference type="Proteomes" id="UP000739411"/>
    </source>
</evidence>